<feature type="active site" description="Proton donor" evidence="2">
    <location>
        <position position="55"/>
    </location>
</feature>
<dbReference type="Pfam" id="PF00248">
    <property type="entry name" value="Aldo_ket_red"/>
    <property type="match status" value="2"/>
</dbReference>
<dbReference type="InterPro" id="IPR036812">
    <property type="entry name" value="NAD(P)_OxRdtase_dom_sf"/>
</dbReference>
<feature type="domain" description="NADP-dependent oxidoreductase" evidence="5">
    <location>
        <begin position="219"/>
        <end position="277"/>
    </location>
</feature>
<organism evidence="6 7">
    <name type="scientific">Hanseniaspora valbyensis NRRL Y-1626</name>
    <dbReference type="NCBI Taxonomy" id="766949"/>
    <lineage>
        <taxon>Eukaryota</taxon>
        <taxon>Fungi</taxon>
        <taxon>Dikarya</taxon>
        <taxon>Ascomycota</taxon>
        <taxon>Saccharomycotina</taxon>
        <taxon>Saccharomycetes</taxon>
        <taxon>Saccharomycodales</taxon>
        <taxon>Saccharomycodaceae</taxon>
        <taxon>Hanseniaspora</taxon>
    </lineage>
</organism>
<dbReference type="SUPFAM" id="SSF51430">
    <property type="entry name" value="NAD(P)-linked oxidoreductase"/>
    <property type="match status" value="1"/>
</dbReference>
<name>A0A1B7TK61_9ASCO</name>
<protein>
    <submittedName>
        <fullName evidence="6">Aldo/keto reductase</fullName>
    </submittedName>
</protein>
<evidence type="ECO:0000259" key="5">
    <source>
        <dbReference type="Pfam" id="PF00248"/>
    </source>
</evidence>
<keyword evidence="1" id="KW-0560">Oxidoreductase</keyword>
<accession>A0A1B7TK61</accession>
<feature type="site" description="Lowers pKa of active site Tyr" evidence="4">
    <location>
        <position position="92"/>
    </location>
</feature>
<feature type="binding site" evidence="3">
    <location>
        <position position="127"/>
    </location>
    <ligand>
        <name>substrate</name>
    </ligand>
</feature>
<dbReference type="PIRSF" id="PIRSF000097">
    <property type="entry name" value="AKR"/>
    <property type="match status" value="1"/>
</dbReference>
<dbReference type="Gene3D" id="3.20.20.100">
    <property type="entry name" value="NADP-dependent oxidoreductase domain"/>
    <property type="match status" value="1"/>
</dbReference>
<evidence type="ECO:0000256" key="2">
    <source>
        <dbReference type="PIRSR" id="PIRSR000097-1"/>
    </source>
</evidence>
<dbReference type="InterPro" id="IPR020471">
    <property type="entry name" value="AKR"/>
</dbReference>
<comment type="caution">
    <text evidence="6">The sequence shown here is derived from an EMBL/GenBank/DDBJ whole genome shotgun (WGS) entry which is preliminary data.</text>
</comment>
<feature type="domain" description="NADP-dependent oxidoreductase" evidence="5">
    <location>
        <begin position="22"/>
        <end position="213"/>
    </location>
</feature>
<keyword evidence="7" id="KW-1185">Reference proteome</keyword>
<dbReference type="CDD" id="cd19071">
    <property type="entry name" value="AKR_AKR1-5-like"/>
    <property type="match status" value="1"/>
</dbReference>
<dbReference type="Proteomes" id="UP000092321">
    <property type="component" value="Unassembled WGS sequence"/>
</dbReference>
<reference evidence="7" key="1">
    <citation type="journal article" date="2016" name="Proc. Natl. Acad. Sci. U.S.A.">
        <title>Comparative genomics of biotechnologically important yeasts.</title>
        <authorList>
            <person name="Riley R."/>
            <person name="Haridas S."/>
            <person name="Wolfe K.H."/>
            <person name="Lopes M.R."/>
            <person name="Hittinger C.T."/>
            <person name="Goeker M."/>
            <person name="Salamov A.A."/>
            <person name="Wisecaver J.H."/>
            <person name="Long T.M."/>
            <person name="Calvey C.H."/>
            <person name="Aerts A.L."/>
            <person name="Barry K.W."/>
            <person name="Choi C."/>
            <person name="Clum A."/>
            <person name="Coughlan A.Y."/>
            <person name="Deshpande S."/>
            <person name="Douglass A.P."/>
            <person name="Hanson S.J."/>
            <person name="Klenk H.-P."/>
            <person name="LaButti K.M."/>
            <person name="Lapidus A."/>
            <person name="Lindquist E.A."/>
            <person name="Lipzen A.M."/>
            <person name="Meier-Kolthoff J.P."/>
            <person name="Ohm R.A."/>
            <person name="Otillar R.P."/>
            <person name="Pangilinan J.L."/>
            <person name="Peng Y."/>
            <person name="Rokas A."/>
            <person name="Rosa C.A."/>
            <person name="Scheuner C."/>
            <person name="Sibirny A.A."/>
            <person name="Slot J.C."/>
            <person name="Stielow J.B."/>
            <person name="Sun H."/>
            <person name="Kurtzman C.P."/>
            <person name="Blackwell M."/>
            <person name="Grigoriev I.V."/>
            <person name="Jeffries T.W."/>
        </authorList>
    </citation>
    <scope>NUCLEOTIDE SEQUENCE [LARGE SCALE GENOMIC DNA]</scope>
    <source>
        <strain evidence="7">NRRL Y-1626</strain>
    </source>
</reference>
<evidence type="ECO:0000313" key="7">
    <source>
        <dbReference type="Proteomes" id="UP000092321"/>
    </source>
</evidence>
<evidence type="ECO:0000256" key="4">
    <source>
        <dbReference type="PIRSR" id="PIRSR000097-3"/>
    </source>
</evidence>
<proteinExistence type="predicted"/>
<dbReference type="PROSITE" id="PS00063">
    <property type="entry name" value="ALDOKETO_REDUCTASE_3"/>
    <property type="match status" value="1"/>
</dbReference>
<sequence>MTMTHTLAPLVTLNNNAKIPTIGLGTYLLPASSTDKLVYEACKKGYRHFDTAVLYENEKDVAAGMVKFIKEESEKTGESFDKIRSQFFYTTKLWNNQCTSYENAVLGIESCLAKIGELKYIDLLLIHSPLMGPENRLASWKAMQEYDSSKLKNLGVSNFGIKHLEQLLSWDGLKIKPAVNQIEISPWLMRQELVKFCKANSIQVEAFSPLTHGENLSNPVVTQIAYKYNVLNAQILIRWSIQHGLIPLPKTSKVERLSSNLSVFGFEISDEDMKKLDHPDAYQPTDWECTDCP</sequence>
<dbReference type="AlphaFoldDB" id="A0A1B7TK61"/>
<dbReference type="PANTHER" id="PTHR43827:SF13">
    <property type="entry name" value="ALDO_KETO REDUCTASE FAMILY PROTEIN"/>
    <property type="match status" value="1"/>
</dbReference>
<dbReference type="FunFam" id="3.20.20.100:FF:000002">
    <property type="entry name" value="2,5-diketo-D-gluconic acid reductase A"/>
    <property type="match status" value="1"/>
</dbReference>
<dbReference type="PRINTS" id="PR00069">
    <property type="entry name" value="ALDKETRDTASE"/>
</dbReference>
<evidence type="ECO:0000256" key="1">
    <source>
        <dbReference type="ARBA" id="ARBA00023002"/>
    </source>
</evidence>
<dbReference type="OrthoDB" id="416253at2759"/>
<evidence type="ECO:0000256" key="3">
    <source>
        <dbReference type="PIRSR" id="PIRSR000097-2"/>
    </source>
</evidence>
<dbReference type="PANTHER" id="PTHR43827">
    <property type="entry name" value="2,5-DIKETO-D-GLUCONIC ACID REDUCTASE"/>
    <property type="match status" value="1"/>
</dbReference>
<gene>
    <name evidence="6" type="ORF">HANVADRAFT_46765</name>
</gene>
<evidence type="ECO:0000313" key="6">
    <source>
        <dbReference type="EMBL" id="OBA29126.1"/>
    </source>
</evidence>
<dbReference type="GO" id="GO:0016616">
    <property type="term" value="F:oxidoreductase activity, acting on the CH-OH group of donors, NAD or NADP as acceptor"/>
    <property type="evidence" value="ECO:0007669"/>
    <property type="project" value="UniProtKB-ARBA"/>
</dbReference>
<dbReference type="InterPro" id="IPR023210">
    <property type="entry name" value="NADP_OxRdtase_dom"/>
</dbReference>
<dbReference type="InterPro" id="IPR018170">
    <property type="entry name" value="Aldo/ket_reductase_CS"/>
</dbReference>
<dbReference type="EMBL" id="LXPE01000001">
    <property type="protein sequence ID" value="OBA29126.1"/>
    <property type="molecule type" value="Genomic_DNA"/>
</dbReference>